<dbReference type="EMBL" id="JARWAL010000008">
    <property type="protein sequence ID" value="MDR5893126.1"/>
    <property type="molecule type" value="Genomic_DNA"/>
</dbReference>
<name>A0ABU1GM77_9GAMM</name>
<sequence length="261" mass="28861">MATKVNQLWQQIPHGAVVTTAWLEAYGISANHAAKLTEAGWLKRLGRGAYCRAGDPLTWESGVFALQALSDPAAPPFWPGGQTALALQGFAHYLPMGHDTTHLYAAERRSPLPLWLEKADWAGVIDLHQDKGLPVDLSDSLTDYNPPGVGFALRISTPERAILEWIAITPNDLLFSSELVDTFTGLNTLRPRRLQALLAGCRSVKTKRAFLVLARHAGHAWYHRLETHSLDLGKGKRQLCKGGRLDKEYQVTVPEAFTDEH</sequence>
<gene>
    <name evidence="2" type="ORF">QC820_09880</name>
</gene>
<dbReference type="Pfam" id="PF17194">
    <property type="entry name" value="AbiEi_3_N"/>
    <property type="match status" value="1"/>
</dbReference>
<dbReference type="InterPro" id="IPR021561">
    <property type="entry name" value="AbiEi_3"/>
</dbReference>
<dbReference type="Pfam" id="PF11459">
    <property type="entry name" value="AbiEi_3"/>
    <property type="match status" value="1"/>
</dbReference>
<accession>A0ABU1GM77</accession>
<dbReference type="Proteomes" id="UP001252270">
    <property type="component" value="Unassembled WGS sequence"/>
</dbReference>
<evidence type="ECO:0000259" key="1">
    <source>
        <dbReference type="Pfam" id="PF17194"/>
    </source>
</evidence>
<dbReference type="RefSeq" id="WP_309636776.1">
    <property type="nucleotide sequence ID" value="NZ_JARWAL010000008.1"/>
</dbReference>
<evidence type="ECO:0000313" key="3">
    <source>
        <dbReference type="Proteomes" id="UP001252270"/>
    </source>
</evidence>
<evidence type="ECO:0000313" key="2">
    <source>
        <dbReference type="EMBL" id="MDR5893126.1"/>
    </source>
</evidence>
<comment type="caution">
    <text evidence="2">The sequence shown here is derived from an EMBL/GenBank/DDBJ whole genome shotgun (WGS) entry which is preliminary data.</text>
</comment>
<feature type="domain" description="Transcriptional regulator AbiEi antitoxin N-terminal" evidence="1">
    <location>
        <begin position="1"/>
        <end position="96"/>
    </location>
</feature>
<dbReference type="InterPro" id="IPR033455">
    <property type="entry name" value="AbiEi_3_N"/>
</dbReference>
<keyword evidence="3" id="KW-1185">Reference proteome</keyword>
<reference evidence="2 3" key="1">
    <citation type="submission" date="2023-04" db="EMBL/GenBank/DDBJ databases">
        <title>A long-awaited taxogenomic arrangement of the family Halomonadaceae.</title>
        <authorList>
            <person name="De La Haba R."/>
            <person name="Chuvochina M."/>
            <person name="Wittouck S."/>
            <person name="Arahal D.R."/>
            <person name="Sanchez-Porro C."/>
            <person name="Hugenholtz P."/>
            <person name="Ventosa A."/>
        </authorList>
    </citation>
    <scope>NUCLEOTIDE SEQUENCE [LARGE SCALE GENOMIC DNA]</scope>
    <source>
        <strain evidence="2 3">DSM 17332</strain>
    </source>
</reference>
<proteinExistence type="predicted"/>
<organism evidence="2 3">
    <name type="scientific">Halomonas mongoliensis</name>
    <dbReference type="NCBI Taxonomy" id="321265"/>
    <lineage>
        <taxon>Bacteria</taxon>
        <taxon>Pseudomonadati</taxon>
        <taxon>Pseudomonadota</taxon>
        <taxon>Gammaproteobacteria</taxon>
        <taxon>Oceanospirillales</taxon>
        <taxon>Halomonadaceae</taxon>
        <taxon>Halomonas</taxon>
    </lineage>
</organism>
<protein>
    <submittedName>
        <fullName evidence="2">Type IV toxin-antitoxin system AbiEi family antitoxin domain-containing protein</fullName>
    </submittedName>
</protein>